<comment type="similarity">
    <text evidence="7">Belongs to the bacterial secretin family.</text>
</comment>
<dbReference type="InterPro" id="IPR011990">
    <property type="entry name" value="TPR-like_helical_dom_sf"/>
</dbReference>
<evidence type="ECO:0000256" key="8">
    <source>
        <dbReference type="RuleBase" id="RU004004"/>
    </source>
</evidence>
<dbReference type="InterPro" id="IPR004846">
    <property type="entry name" value="T2SS/T3SS_dom"/>
</dbReference>
<dbReference type="SUPFAM" id="SSF48452">
    <property type="entry name" value="TPR-like"/>
    <property type="match status" value="1"/>
</dbReference>
<dbReference type="InterPro" id="IPR005644">
    <property type="entry name" value="NolW-like"/>
</dbReference>
<evidence type="ECO:0000256" key="2">
    <source>
        <dbReference type="ARBA" id="ARBA00022448"/>
    </source>
</evidence>
<dbReference type="InterPro" id="IPR001775">
    <property type="entry name" value="GspD/PilQ"/>
</dbReference>
<dbReference type="PRINTS" id="PR00811">
    <property type="entry name" value="BCTERIALGSPD"/>
</dbReference>
<keyword evidence="12" id="KW-1185">Reference proteome</keyword>
<dbReference type="Pfam" id="PF03958">
    <property type="entry name" value="Secretin_N"/>
    <property type="match status" value="1"/>
</dbReference>
<dbReference type="PROSITE" id="PS50005">
    <property type="entry name" value="TPR"/>
    <property type="match status" value="1"/>
</dbReference>
<comment type="caution">
    <text evidence="11">The sequence shown here is derived from an EMBL/GenBank/DDBJ whole genome shotgun (WGS) entry which is preliminary data.</text>
</comment>
<dbReference type="PRINTS" id="PR01032">
    <property type="entry name" value="PHAGEIV"/>
</dbReference>
<dbReference type="Pfam" id="PF00263">
    <property type="entry name" value="Secretin"/>
    <property type="match status" value="1"/>
</dbReference>
<feature type="repeat" description="TPR" evidence="6">
    <location>
        <begin position="63"/>
        <end position="96"/>
    </location>
</feature>
<evidence type="ECO:0000256" key="5">
    <source>
        <dbReference type="ARBA" id="ARBA00023237"/>
    </source>
</evidence>
<dbReference type="Pfam" id="PF07660">
    <property type="entry name" value="STN"/>
    <property type="match status" value="1"/>
</dbReference>
<protein>
    <submittedName>
        <fullName evidence="11">Secretin and TonB N-terminal domain-containing protein</fullName>
    </submittedName>
</protein>
<feature type="region of interest" description="Disordered" evidence="9">
    <location>
        <begin position="603"/>
        <end position="651"/>
    </location>
</feature>
<organism evidence="11 12">
    <name type="scientific">Roseateles flavus</name>
    <dbReference type="NCBI Taxonomy" id="3149041"/>
    <lineage>
        <taxon>Bacteria</taxon>
        <taxon>Pseudomonadati</taxon>
        <taxon>Pseudomonadota</taxon>
        <taxon>Betaproteobacteria</taxon>
        <taxon>Burkholderiales</taxon>
        <taxon>Sphaerotilaceae</taxon>
        <taxon>Roseateles</taxon>
    </lineage>
</organism>
<evidence type="ECO:0000256" key="6">
    <source>
        <dbReference type="PROSITE-ProRule" id="PRU00339"/>
    </source>
</evidence>
<dbReference type="PANTHER" id="PTHR30332">
    <property type="entry name" value="PROBABLE GENERAL SECRETION PATHWAY PROTEIN D"/>
    <property type="match status" value="1"/>
</dbReference>
<evidence type="ECO:0000256" key="7">
    <source>
        <dbReference type="RuleBase" id="RU004003"/>
    </source>
</evidence>
<evidence type="ECO:0000313" key="12">
    <source>
        <dbReference type="Proteomes" id="UP001462640"/>
    </source>
</evidence>
<keyword evidence="3" id="KW-0732">Signal</keyword>
<reference evidence="11 12" key="1">
    <citation type="submission" date="2024-05" db="EMBL/GenBank/DDBJ databases">
        <title>Roseateles sp. 2.12 16S ribosomal RNA gene Genome sequencing and assembly.</title>
        <authorList>
            <person name="Woo H."/>
        </authorList>
    </citation>
    <scope>NUCLEOTIDE SEQUENCE [LARGE SCALE GENOMIC DNA]</scope>
    <source>
        <strain evidence="11 12">2.12</strain>
    </source>
</reference>
<dbReference type="SMART" id="SM00965">
    <property type="entry name" value="STN"/>
    <property type="match status" value="1"/>
</dbReference>
<dbReference type="Gene3D" id="1.25.40.10">
    <property type="entry name" value="Tetratricopeptide repeat domain"/>
    <property type="match status" value="1"/>
</dbReference>
<evidence type="ECO:0000256" key="3">
    <source>
        <dbReference type="ARBA" id="ARBA00022729"/>
    </source>
</evidence>
<accession>A0ABV0GKY8</accession>
<dbReference type="InterPro" id="IPR019734">
    <property type="entry name" value="TPR_rpt"/>
</dbReference>
<gene>
    <name evidence="11" type="ORF">ABDJ40_22680</name>
</gene>
<evidence type="ECO:0000256" key="9">
    <source>
        <dbReference type="SAM" id="MobiDB-lite"/>
    </source>
</evidence>
<comment type="subcellular location">
    <subcellularLocation>
        <location evidence="8">Cell outer membrane</location>
    </subcellularLocation>
    <subcellularLocation>
        <location evidence="1">Membrane</location>
    </subcellularLocation>
</comment>
<proteinExistence type="inferred from homology"/>
<dbReference type="EMBL" id="JBDPZC010000016">
    <property type="protein sequence ID" value="MEO3715589.1"/>
    <property type="molecule type" value="Genomic_DNA"/>
</dbReference>
<keyword evidence="5" id="KW-0998">Cell outer membrane</keyword>
<dbReference type="Gene3D" id="3.30.1370.120">
    <property type="match status" value="1"/>
</dbReference>
<feature type="compositionally biased region" description="Pro residues" evidence="9">
    <location>
        <begin position="613"/>
        <end position="624"/>
    </location>
</feature>
<name>A0ABV0GKY8_9BURK</name>
<feature type="compositionally biased region" description="Polar residues" evidence="9">
    <location>
        <begin position="635"/>
        <end position="651"/>
    </location>
</feature>
<evidence type="ECO:0000256" key="1">
    <source>
        <dbReference type="ARBA" id="ARBA00004370"/>
    </source>
</evidence>
<evidence type="ECO:0000313" key="11">
    <source>
        <dbReference type="EMBL" id="MEO3715589.1"/>
    </source>
</evidence>
<sequence>MTVVAAAAVLTGCSGYRAYREGQADLAEGKVQAGLTKLKEASEQDPGNVEYRRSYFTERESATNALMRRADQAMGSGDFDDAQQAYAQVLAIDPANARATAGTVRVADAQRHWAILDGAQDLARKGDVETALSRTQQVLSENSNNARATALYRQLSRQQADKTGKELGIYPRLKETYRKPVSLNFSGASLQQVFEALKQASGLNYVIDKDVRVDQRVTLSVTAKPVEDILRLLLATNQLERRVLDEDTLLIYPNTPAKQAEYREMIVRTFYLSNAEASKVATLVRTIARARDVVVDEKLNTLVVRDSAEVVRLVEKLVATQDVAEPEVMLELEVLEVSVNRLLEMGVTWPSSVSATLSGAAGAGQLTLNEWRHRGADMVKLNVGNPMAAAQLRSQVGSANLLANPRVRVRNRQSAKILIGERVPVFTTVATANVGTAESVNYLDVGLKLDIEPTVSVDNDVSMKLSLEVSNIIETISRASGAQAYRIGTRNTSTALRVRDGETNILAGLIKRDEQRSNTGVPGLNEIPLLSKLFGGSRDNDSRTEIVLLVTPHIVRNIEPPGLGLQEFMSGTDAAAGAAPIQLGTPAPSSQAPTRVEQINPFPGRPVMTPNAPILPPRNAPALPPGGQGAAVPGQTSGTVPSTSTRSSFVP</sequence>
<dbReference type="Proteomes" id="UP001462640">
    <property type="component" value="Unassembled WGS sequence"/>
</dbReference>
<keyword evidence="6" id="KW-0802">TPR repeat</keyword>
<evidence type="ECO:0000256" key="4">
    <source>
        <dbReference type="ARBA" id="ARBA00023136"/>
    </source>
</evidence>
<keyword evidence="4" id="KW-0472">Membrane</keyword>
<keyword evidence="2 8" id="KW-0813">Transport</keyword>
<dbReference type="PANTHER" id="PTHR30332:SF17">
    <property type="entry name" value="TYPE IV PILIATION SYSTEM PROTEIN DR_0774-RELATED"/>
    <property type="match status" value="1"/>
</dbReference>
<dbReference type="Gene3D" id="3.55.50.30">
    <property type="match status" value="1"/>
</dbReference>
<dbReference type="InterPro" id="IPR011662">
    <property type="entry name" value="Secretin/TonB_short_N"/>
</dbReference>
<dbReference type="RefSeq" id="WP_347613130.1">
    <property type="nucleotide sequence ID" value="NZ_JBDPZC010000016.1"/>
</dbReference>
<feature type="domain" description="Secretin/TonB short N-terminal" evidence="10">
    <location>
        <begin position="203"/>
        <end position="254"/>
    </location>
</feature>
<dbReference type="InterPro" id="IPR050810">
    <property type="entry name" value="Bact_Secretion_Sys_Channel"/>
</dbReference>
<dbReference type="InterPro" id="IPR038591">
    <property type="entry name" value="NolW-like_sf"/>
</dbReference>
<evidence type="ECO:0000259" key="10">
    <source>
        <dbReference type="SMART" id="SM00965"/>
    </source>
</evidence>